<dbReference type="InterPro" id="IPR020843">
    <property type="entry name" value="ER"/>
</dbReference>
<dbReference type="InterPro" id="IPR013149">
    <property type="entry name" value="ADH-like_C"/>
</dbReference>
<dbReference type="InterPro" id="IPR011032">
    <property type="entry name" value="GroES-like_sf"/>
</dbReference>
<evidence type="ECO:0000313" key="4">
    <source>
        <dbReference type="EMBL" id="PCK32159.1"/>
    </source>
</evidence>
<comment type="caution">
    <text evidence="4">The sequence shown here is derived from an EMBL/GenBank/DDBJ whole genome shotgun (WGS) entry which is preliminary data.</text>
</comment>
<dbReference type="SUPFAM" id="SSF51735">
    <property type="entry name" value="NAD(P)-binding Rossmann-fold domains"/>
    <property type="match status" value="1"/>
</dbReference>
<dbReference type="RefSeq" id="WP_099641607.1">
    <property type="nucleotide sequence ID" value="NZ_NKHF01000037.1"/>
</dbReference>
<feature type="domain" description="Enoyl reductase (ER)" evidence="3">
    <location>
        <begin position="16"/>
        <end position="327"/>
    </location>
</feature>
<dbReference type="NCBIfam" id="TIGR02824">
    <property type="entry name" value="quinone_pig3"/>
    <property type="match status" value="1"/>
</dbReference>
<name>A0A2A5JS44_PSEO7</name>
<reference evidence="5" key="1">
    <citation type="journal article" date="2019" name="Genome Announc.">
        <title>Draft Genome Sequence of Pseudoalteromonas piscicida Strain 36Y ROTHPW, an Hypersaline Seawater Isolate from the South Coast of Sonora, Mexico.</title>
        <authorList>
            <person name="Sanchez-Diaz R."/>
            <person name="Molina-Garza Z.J."/>
            <person name="Cruz-Suarez L.E."/>
            <person name="Selvin J."/>
            <person name="Kiran G.S."/>
            <person name="Ibarra-Gamez J.C."/>
            <person name="Gomez-Gil B."/>
            <person name="Galaviz-Silva L."/>
        </authorList>
    </citation>
    <scope>NUCLEOTIDE SEQUENCE [LARGE SCALE GENOMIC DNA]</scope>
    <source>
        <strain evidence="5">36Y_RITHPW</strain>
    </source>
</reference>
<sequence length="330" mass="35947">MEKSSVIPQKMRYINHTASILKIQDTAVPKIDAQQVLIKVHAFGVNRADILQKKGKYPAPEGDSKILGLEVSGVVVQVADPALEHLLGRHVFCLTSGGGYAEYVVAEHELLMPVPDDMPLSYAAGLAEVYLTAYDAIVRTGNLGTGDTLLCHGGASGVGSAAIRIAKSIGATVVTTQSSDEKAQYALSLGADHTINYLENDFAEEMKKLGLKANVILDPVAGDYLSANLRVAAMDCHCIVLAMLGGRYAELDFAKLLSKRFNLHGSTLRNRSKTYKKELVQAFLSQFGQHLMEPSMAIPIYRELCWDEIEQAHEVLENNRNLGKVIVRIV</sequence>
<dbReference type="GO" id="GO:0070402">
    <property type="term" value="F:NADPH binding"/>
    <property type="evidence" value="ECO:0007669"/>
    <property type="project" value="TreeGrafter"/>
</dbReference>
<keyword evidence="1" id="KW-0521">NADP</keyword>
<dbReference type="InterPro" id="IPR014189">
    <property type="entry name" value="Quinone_OxRdtase_PIG3"/>
</dbReference>
<dbReference type="Pfam" id="PF00107">
    <property type="entry name" value="ADH_zinc_N"/>
    <property type="match status" value="1"/>
</dbReference>
<gene>
    <name evidence="4" type="ORF">CEX98_08195</name>
</gene>
<dbReference type="PANTHER" id="PTHR48106:SF18">
    <property type="entry name" value="QUINONE OXIDOREDUCTASE PIG3"/>
    <property type="match status" value="1"/>
</dbReference>
<dbReference type="CDD" id="cd05276">
    <property type="entry name" value="p53_inducible_oxidoreductase"/>
    <property type="match status" value="1"/>
</dbReference>
<keyword evidence="5" id="KW-1185">Reference proteome</keyword>
<accession>A0A2A5JS44</accession>
<dbReference type="GO" id="GO:0016651">
    <property type="term" value="F:oxidoreductase activity, acting on NAD(P)H"/>
    <property type="evidence" value="ECO:0007669"/>
    <property type="project" value="TreeGrafter"/>
</dbReference>
<evidence type="ECO:0000259" key="3">
    <source>
        <dbReference type="SMART" id="SM00829"/>
    </source>
</evidence>
<dbReference type="AlphaFoldDB" id="A0A2A5JS44"/>
<dbReference type="InterPro" id="IPR013154">
    <property type="entry name" value="ADH-like_N"/>
</dbReference>
<dbReference type="Proteomes" id="UP000228621">
    <property type="component" value="Unassembled WGS sequence"/>
</dbReference>
<dbReference type="SMART" id="SM00829">
    <property type="entry name" value="PKS_ER"/>
    <property type="match status" value="1"/>
</dbReference>
<dbReference type="Gene3D" id="3.40.50.720">
    <property type="entry name" value="NAD(P)-binding Rossmann-like Domain"/>
    <property type="match status" value="1"/>
</dbReference>
<organism evidence="4 5">
    <name type="scientific">Pseudoalteromonas piscicida</name>
    <dbReference type="NCBI Taxonomy" id="43662"/>
    <lineage>
        <taxon>Bacteria</taxon>
        <taxon>Pseudomonadati</taxon>
        <taxon>Pseudomonadota</taxon>
        <taxon>Gammaproteobacteria</taxon>
        <taxon>Alteromonadales</taxon>
        <taxon>Pseudoalteromonadaceae</taxon>
        <taxon>Pseudoalteromonas</taxon>
    </lineage>
</organism>
<evidence type="ECO:0000256" key="2">
    <source>
        <dbReference type="ARBA" id="ARBA00023002"/>
    </source>
</evidence>
<dbReference type="PANTHER" id="PTHR48106">
    <property type="entry name" value="QUINONE OXIDOREDUCTASE PIG3-RELATED"/>
    <property type="match status" value="1"/>
</dbReference>
<dbReference type="InterPro" id="IPR036291">
    <property type="entry name" value="NAD(P)-bd_dom_sf"/>
</dbReference>
<dbReference type="Pfam" id="PF08240">
    <property type="entry name" value="ADH_N"/>
    <property type="match status" value="1"/>
</dbReference>
<dbReference type="Gene3D" id="3.90.180.10">
    <property type="entry name" value="Medium-chain alcohol dehydrogenases, catalytic domain"/>
    <property type="match status" value="1"/>
</dbReference>
<keyword evidence="2" id="KW-0560">Oxidoreductase</keyword>
<dbReference type="SUPFAM" id="SSF50129">
    <property type="entry name" value="GroES-like"/>
    <property type="match status" value="1"/>
</dbReference>
<dbReference type="EMBL" id="NKHF01000037">
    <property type="protein sequence ID" value="PCK32159.1"/>
    <property type="molecule type" value="Genomic_DNA"/>
</dbReference>
<proteinExistence type="predicted"/>
<dbReference type="OrthoDB" id="9780520at2"/>
<evidence type="ECO:0000313" key="5">
    <source>
        <dbReference type="Proteomes" id="UP000228621"/>
    </source>
</evidence>
<evidence type="ECO:0000256" key="1">
    <source>
        <dbReference type="ARBA" id="ARBA00022857"/>
    </source>
</evidence>
<protein>
    <submittedName>
        <fullName evidence="4">Quinone oxidoreductase</fullName>
    </submittedName>
</protein>